<dbReference type="GO" id="GO:0006509">
    <property type="term" value="P:membrane protein ectodomain proteolysis"/>
    <property type="evidence" value="ECO:0007669"/>
    <property type="project" value="TreeGrafter"/>
</dbReference>
<feature type="compositionally biased region" description="Polar residues" evidence="6">
    <location>
        <begin position="171"/>
        <end position="181"/>
    </location>
</feature>
<evidence type="ECO:0000256" key="6">
    <source>
        <dbReference type="SAM" id="MobiDB-lite"/>
    </source>
</evidence>
<feature type="binding site" evidence="5">
    <location>
        <position position="355"/>
    </location>
    <ligand>
        <name>Zn(2+)</name>
        <dbReference type="ChEBI" id="CHEBI:29105"/>
        <note>catalytic</note>
    </ligand>
</feature>
<feature type="signal peptide" evidence="7">
    <location>
        <begin position="1"/>
        <end position="15"/>
    </location>
</feature>
<evidence type="ECO:0000313" key="9">
    <source>
        <dbReference type="EMBL" id="JAA54282.1"/>
    </source>
</evidence>
<feature type="binding site" evidence="5">
    <location>
        <position position="359"/>
    </location>
    <ligand>
        <name>Zn(2+)</name>
        <dbReference type="ChEBI" id="CHEBI:29105"/>
        <note>catalytic</note>
    </ligand>
</feature>
<feature type="chain" id="PRO_5013311435" evidence="7">
    <location>
        <begin position="16"/>
        <end position="522"/>
    </location>
</feature>
<reference evidence="9" key="1">
    <citation type="submission" date="2012-11" db="EMBL/GenBank/DDBJ databases">
        <authorList>
            <person name="Lucero-Rivera Y.E."/>
            <person name="Tovar-Ramirez D."/>
        </authorList>
    </citation>
    <scope>NUCLEOTIDE SEQUENCE</scope>
    <source>
        <tissue evidence="9">Salivary gland</tissue>
    </source>
</reference>
<proteinExistence type="evidence at transcript level"/>
<evidence type="ECO:0000256" key="2">
    <source>
        <dbReference type="ARBA" id="ARBA00022801"/>
    </source>
</evidence>
<dbReference type="PANTHER" id="PTHR11905">
    <property type="entry name" value="ADAM A DISINTEGRIN AND METALLOPROTEASE DOMAIN"/>
    <property type="match status" value="1"/>
</dbReference>
<dbReference type="SUPFAM" id="SSF55486">
    <property type="entry name" value="Metalloproteases ('zincins'), catalytic domain"/>
    <property type="match status" value="1"/>
</dbReference>
<feature type="compositionally biased region" description="Basic and acidic residues" evidence="6">
    <location>
        <begin position="155"/>
        <end position="167"/>
    </location>
</feature>
<feature type="domain" description="Peptidase M12B" evidence="8">
    <location>
        <begin position="200"/>
        <end position="427"/>
    </location>
</feature>
<dbReference type="InterPro" id="IPR024079">
    <property type="entry name" value="MetalloPept_cat_dom_sf"/>
</dbReference>
<feature type="binding site" evidence="5">
    <location>
        <position position="365"/>
    </location>
    <ligand>
        <name>Zn(2+)</name>
        <dbReference type="ChEBI" id="CHEBI:29105"/>
        <note>catalytic</note>
    </ligand>
</feature>
<keyword evidence="5" id="KW-0479">Metal-binding</keyword>
<name>L7LRW3_RHIPC</name>
<keyword evidence="3 5" id="KW-0862">Zinc</keyword>
<keyword evidence="7" id="KW-0732">Signal</keyword>
<dbReference type="EMBL" id="GACK01010752">
    <property type="protein sequence ID" value="JAA54282.1"/>
    <property type="molecule type" value="mRNA"/>
</dbReference>
<accession>L7LRW3</accession>
<reference evidence="9" key="2">
    <citation type="journal article" date="2015" name="J. Proteomics">
        <title>Sexual differences in the sialomes of the zebra tick, Rhipicephalus pulchellus.</title>
        <authorList>
            <person name="Tan A.W."/>
            <person name="Francischetti I.M."/>
            <person name="Slovak M."/>
            <person name="Kini R.M."/>
            <person name="Ribeiro J.M."/>
        </authorList>
    </citation>
    <scope>NUCLEOTIDE SEQUENCE</scope>
    <source>
        <tissue evidence="9">Salivary gland</tissue>
    </source>
</reference>
<comment type="caution">
    <text evidence="5">Lacks conserved residue(s) required for the propagation of feature annotation.</text>
</comment>
<evidence type="ECO:0000256" key="7">
    <source>
        <dbReference type="SAM" id="SignalP"/>
    </source>
</evidence>
<keyword evidence="4 9" id="KW-0482">Metalloprotease</keyword>
<dbReference type="PANTHER" id="PTHR11905:SF159">
    <property type="entry name" value="ADAM METALLOPROTEASE"/>
    <property type="match status" value="1"/>
</dbReference>
<feature type="region of interest" description="Disordered" evidence="6">
    <location>
        <begin position="155"/>
        <end position="192"/>
    </location>
</feature>
<organism evidence="9">
    <name type="scientific">Rhipicephalus pulchellus</name>
    <name type="common">Yellow backed tick</name>
    <name type="synonym">Dermacentor pulchellus</name>
    <dbReference type="NCBI Taxonomy" id="72859"/>
    <lineage>
        <taxon>Eukaryota</taxon>
        <taxon>Metazoa</taxon>
        <taxon>Ecdysozoa</taxon>
        <taxon>Arthropoda</taxon>
        <taxon>Chelicerata</taxon>
        <taxon>Arachnida</taxon>
        <taxon>Acari</taxon>
        <taxon>Parasitiformes</taxon>
        <taxon>Ixodida</taxon>
        <taxon>Ixodoidea</taxon>
        <taxon>Ixodidae</taxon>
        <taxon>Rhipicephalinae</taxon>
        <taxon>Rhipicephalus</taxon>
        <taxon>Rhipicephalus</taxon>
    </lineage>
</organism>
<evidence type="ECO:0000256" key="4">
    <source>
        <dbReference type="ARBA" id="ARBA00023049"/>
    </source>
</evidence>
<dbReference type="Gene3D" id="3.40.1620.60">
    <property type="match status" value="1"/>
</dbReference>
<evidence type="ECO:0000256" key="3">
    <source>
        <dbReference type="ARBA" id="ARBA00022833"/>
    </source>
</evidence>
<dbReference type="Gene3D" id="3.40.390.10">
    <property type="entry name" value="Collagenase (Catalytic Domain)"/>
    <property type="match status" value="1"/>
</dbReference>
<dbReference type="GO" id="GO:0004222">
    <property type="term" value="F:metalloendopeptidase activity"/>
    <property type="evidence" value="ECO:0007669"/>
    <property type="project" value="InterPro"/>
</dbReference>
<keyword evidence="2" id="KW-0378">Hydrolase</keyword>
<dbReference type="CDD" id="cd04272">
    <property type="entry name" value="ZnMc_salivary_gland_MPs"/>
    <property type="match status" value="1"/>
</dbReference>
<dbReference type="PROSITE" id="PS50215">
    <property type="entry name" value="ADAM_MEPRO"/>
    <property type="match status" value="1"/>
</dbReference>
<keyword evidence="1 9" id="KW-0645">Protease</keyword>
<dbReference type="GO" id="GO:0046872">
    <property type="term" value="F:metal ion binding"/>
    <property type="evidence" value="ECO:0007669"/>
    <property type="project" value="UniProtKB-KW"/>
</dbReference>
<dbReference type="AlphaFoldDB" id="L7LRW3"/>
<evidence type="ECO:0000256" key="1">
    <source>
        <dbReference type="ARBA" id="ARBA00022670"/>
    </source>
</evidence>
<evidence type="ECO:0000259" key="8">
    <source>
        <dbReference type="PROSITE" id="PS50215"/>
    </source>
</evidence>
<dbReference type="Pfam" id="PF13688">
    <property type="entry name" value="Reprolysin_5"/>
    <property type="match status" value="1"/>
</dbReference>
<feature type="active site" evidence="5">
    <location>
        <position position="356"/>
    </location>
</feature>
<sequence>MHRVLLWLLPPLASCLVTTEPGIIYPRMLSSRSDTGEKVIKLNDDITLNLQKSTIFPEEFLVYTSVDETPARHLMKGEDAEANLYHDVKYMASLDVSEEGGLEILGAMGPTLRIKPMPDMERSADGQKAHMLYHDEEPEFLRDKFHDDMGDPRKFDNSTSLLERDGLDSSVPDSPQGSSFVESRRDREHHHTRTRLPLTIYPEVHIVADYLYCKAYDFDVRAIITSIAIAGNAVNLRYRSLRFPRVQIRIVGVSITKTLKEEPYMVYVRGYEETRNILYEHTLWNFTVYTRQQDYFQTSDVVFLLTCRNLSEWEGSKLVSWVGGYAYAATACTQWKVGMSEERPRSYHGVYTMAHEIAHVLGCMHDGGAPRGWPAGIIGSQDCPWKDGYLMSYEFIIPYVYSFSSCCSREIMNFYNRPNYTCLSIRNSKLKPIYSSQLPGYKINYDMFCNKVYPGYQFIRAATKKSVPTNCLLTCYTSRDRTRSKLAYVADGMSCGGGHVCILGNCTTRPTIKKPHLNEQAE</sequence>
<dbReference type="InterPro" id="IPR034030">
    <property type="entry name" value="ZnMc_salivary_gland_MPs"/>
</dbReference>
<protein>
    <submittedName>
        <fullName evidence="9">Putative tick salivary metalloprotease</fullName>
    </submittedName>
</protein>
<dbReference type="InterPro" id="IPR001590">
    <property type="entry name" value="Peptidase_M12B"/>
</dbReference>
<evidence type="ECO:0000256" key="5">
    <source>
        <dbReference type="PROSITE-ProRule" id="PRU00276"/>
    </source>
</evidence>